<dbReference type="EMBL" id="JBEAFC010000007">
    <property type="protein sequence ID" value="KAL1550068.1"/>
    <property type="molecule type" value="Genomic_DNA"/>
</dbReference>
<comment type="caution">
    <text evidence="1">The sequence shown here is derived from an EMBL/GenBank/DDBJ whole genome shotgun (WGS) entry which is preliminary data.</text>
</comment>
<reference evidence="1 2" key="1">
    <citation type="submission" date="2024-06" db="EMBL/GenBank/DDBJ databases">
        <title>A chromosome level genome sequence of Diviner's sage (Salvia divinorum).</title>
        <authorList>
            <person name="Ford S.A."/>
            <person name="Ro D.-K."/>
            <person name="Ness R.W."/>
            <person name="Phillips M.A."/>
        </authorList>
    </citation>
    <scope>NUCLEOTIDE SEQUENCE [LARGE SCALE GENOMIC DNA]</scope>
    <source>
        <strain evidence="1">SAF-2024a</strain>
        <tissue evidence="1">Leaf</tissue>
    </source>
</reference>
<evidence type="ECO:0000313" key="1">
    <source>
        <dbReference type="EMBL" id="KAL1550068.1"/>
    </source>
</evidence>
<organism evidence="1 2">
    <name type="scientific">Salvia divinorum</name>
    <name type="common">Maria pastora</name>
    <name type="synonym">Diviner's sage</name>
    <dbReference type="NCBI Taxonomy" id="28513"/>
    <lineage>
        <taxon>Eukaryota</taxon>
        <taxon>Viridiplantae</taxon>
        <taxon>Streptophyta</taxon>
        <taxon>Embryophyta</taxon>
        <taxon>Tracheophyta</taxon>
        <taxon>Spermatophyta</taxon>
        <taxon>Magnoliopsida</taxon>
        <taxon>eudicotyledons</taxon>
        <taxon>Gunneridae</taxon>
        <taxon>Pentapetalae</taxon>
        <taxon>asterids</taxon>
        <taxon>lamiids</taxon>
        <taxon>Lamiales</taxon>
        <taxon>Lamiaceae</taxon>
        <taxon>Nepetoideae</taxon>
        <taxon>Mentheae</taxon>
        <taxon>Salviinae</taxon>
        <taxon>Salvia</taxon>
        <taxon>Salvia subgen. Calosphace</taxon>
    </lineage>
</organism>
<protein>
    <submittedName>
        <fullName evidence="1">Uncharacterized protein</fullName>
    </submittedName>
</protein>
<keyword evidence="2" id="KW-1185">Reference proteome</keyword>
<dbReference type="AlphaFoldDB" id="A0ABD1H3R8"/>
<proteinExistence type="predicted"/>
<gene>
    <name evidence="1" type="ORF">AAHA92_18083</name>
</gene>
<dbReference type="Proteomes" id="UP001567538">
    <property type="component" value="Unassembled WGS sequence"/>
</dbReference>
<accession>A0ABD1H3R8</accession>
<evidence type="ECO:0000313" key="2">
    <source>
        <dbReference type="Proteomes" id="UP001567538"/>
    </source>
</evidence>
<name>A0ABD1H3R8_SALDI</name>
<sequence length="140" mass="15105">MVDLSTNQVILKGSLDQGLYRFCLHKPPKHLNSKPTVLPAFNKPSSGLPTVCSAPVGTDNRQRLYKICTFMWEVVGEIVVALVSNNIILGDSGSNRALAKLLLVLPVRPAGLDVVVKTFLVRGRPTIAGSDPPLITNHPV</sequence>